<dbReference type="PANTHER" id="PTHR11904">
    <property type="entry name" value="METHYLTHIOADENOSINE/PURINE NUCLEOSIDE PHOSPHORYLASE"/>
    <property type="match status" value="1"/>
</dbReference>
<dbReference type="SUPFAM" id="SSF53167">
    <property type="entry name" value="Purine and uridine phosphorylases"/>
    <property type="match status" value="2"/>
</dbReference>
<evidence type="ECO:0000256" key="6">
    <source>
        <dbReference type="ARBA" id="ARBA00023918"/>
    </source>
</evidence>
<reference evidence="13 14" key="1">
    <citation type="submission" date="2024-09" db="EMBL/GenBank/DDBJ databases">
        <title>A chromosome-level genome assembly of Gray's grenadier anchovy, Coilia grayii.</title>
        <authorList>
            <person name="Fu Z."/>
        </authorList>
    </citation>
    <scope>NUCLEOTIDE SEQUENCE [LARGE SCALE GENOMIC DNA]</scope>
    <source>
        <strain evidence="13">G4</strain>
        <tissue evidence="13">Muscle</tissue>
    </source>
</reference>
<keyword evidence="5" id="KW-0808">Transferase</keyword>
<comment type="pathway">
    <text evidence="1">Purine metabolism; purine nucleoside salvage.</text>
</comment>
<keyword evidence="11" id="KW-0472">Membrane</keyword>
<dbReference type="NCBIfam" id="TIGR01697">
    <property type="entry name" value="PNPH-PUNA-XAPA"/>
    <property type="match status" value="1"/>
</dbReference>
<dbReference type="InterPro" id="IPR035994">
    <property type="entry name" value="Nucleoside_phosphorylase_sf"/>
</dbReference>
<feature type="transmembrane region" description="Helical" evidence="11">
    <location>
        <begin position="244"/>
        <end position="267"/>
    </location>
</feature>
<evidence type="ECO:0000256" key="7">
    <source>
        <dbReference type="ARBA" id="ARBA00023929"/>
    </source>
</evidence>
<keyword evidence="14" id="KW-1185">Reference proteome</keyword>
<feature type="transmembrane region" description="Helical" evidence="11">
    <location>
        <begin position="182"/>
        <end position="204"/>
    </location>
</feature>
<dbReference type="EMBL" id="JBHFQA010000009">
    <property type="protein sequence ID" value="KAL2094100.1"/>
    <property type="molecule type" value="Genomic_DNA"/>
</dbReference>
<dbReference type="Proteomes" id="UP001591681">
    <property type="component" value="Unassembled WGS sequence"/>
</dbReference>
<accession>A0ABD1K4N7</accession>
<proteinExistence type="inferred from homology"/>
<dbReference type="EC" id="2.4.2.1" evidence="3"/>
<evidence type="ECO:0000256" key="3">
    <source>
        <dbReference type="ARBA" id="ARBA00011886"/>
    </source>
</evidence>
<comment type="catalytic activity">
    <reaction evidence="9">
        <text>guanosine + phosphate = alpha-D-ribose 1-phosphate + guanine</text>
        <dbReference type="Rhea" id="RHEA:13233"/>
        <dbReference type="ChEBI" id="CHEBI:16235"/>
        <dbReference type="ChEBI" id="CHEBI:16750"/>
        <dbReference type="ChEBI" id="CHEBI:43474"/>
        <dbReference type="ChEBI" id="CHEBI:57720"/>
        <dbReference type="EC" id="2.4.2.1"/>
    </reaction>
</comment>
<evidence type="ECO:0000256" key="9">
    <source>
        <dbReference type="ARBA" id="ARBA00023970"/>
    </source>
</evidence>
<dbReference type="InterPro" id="IPR000845">
    <property type="entry name" value="Nucleoside_phosphorylase_d"/>
</dbReference>
<feature type="transmembrane region" description="Helical" evidence="11">
    <location>
        <begin position="216"/>
        <end position="238"/>
    </location>
</feature>
<feature type="domain" description="Nucleoside phosphorylase" evidence="12">
    <location>
        <begin position="304"/>
        <end position="487"/>
    </location>
</feature>
<name>A0ABD1K4N7_9TELE</name>
<evidence type="ECO:0000256" key="4">
    <source>
        <dbReference type="ARBA" id="ARBA00022676"/>
    </source>
</evidence>
<keyword evidence="11" id="KW-1133">Transmembrane helix</keyword>
<evidence type="ECO:0000256" key="10">
    <source>
        <dbReference type="ARBA" id="ARBA00031036"/>
    </source>
</evidence>
<dbReference type="NCBIfam" id="NF006054">
    <property type="entry name" value="PRK08202.1"/>
    <property type="match status" value="1"/>
</dbReference>
<evidence type="ECO:0000256" key="8">
    <source>
        <dbReference type="ARBA" id="ARBA00023950"/>
    </source>
</evidence>
<comment type="catalytic activity">
    <reaction evidence="6">
        <text>inosine + phosphate = alpha-D-ribose 1-phosphate + hypoxanthine</text>
        <dbReference type="Rhea" id="RHEA:27646"/>
        <dbReference type="ChEBI" id="CHEBI:17368"/>
        <dbReference type="ChEBI" id="CHEBI:17596"/>
        <dbReference type="ChEBI" id="CHEBI:43474"/>
        <dbReference type="ChEBI" id="CHEBI:57720"/>
        <dbReference type="EC" id="2.4.2.1"/>
    </reaction>
</comment>
<evidence type="ECO:0000256" key="1">
    <source>
        <dbReference type="ARBA" id="ARBA00005058"/>
    </source>
</evidence>
<comment type="caution">
    <text evidence="13">The sequence shown here is derived from an EMBL/GenBank/DDBJ whole genome shotgun (WGS) entry which is preliminary data.</text>
</comment>
<comment type="catalytic activity">
    <reaction evidence="8">
        <text>2'-deoxyinosine + phosphate = 2-deoxy-alpha-D-ribose 1-phosphate + hypoxanthine</text>
        <dbReference type="Rhea" id="RHEA:27750"/>
        <dbReference type="ChEBI" id="CHEBI:17368"/>
        <dbReference type="ChEBI" id="CHEBI:28997"/>
        <dbReference type="ChEBI" id="CHEBI:43474"/>
        <dbReference type="ChEBI" id="CHEBI:57259"/>
        <dbReference type="EC" id="2.4.2.1"/>
    </reaction>
</comment>
<evidence type="ECO:0000256" key="2">
    <source>
        <dbReference type="ARBA" id="ARBA00006751"/>
    </source>
</evidence>
<evidence type="ECO:0000313" key="14">
    <source>
        <dbReference type="Proteomes" id="UP001591681"/>
    </source>
</evidence>
<dbReference type="Gene3D" id="3.40.50.1580">
    <property type="entry name" value="Nucleoside phosphorylase domain"/>
    <property type="match status" value="2"/>
</dbReference>
<feature type="transmembrane region" description="Helical" evidence="11">
    <location>
        <begin position="279"/>
        <end position="302"/>
    </location>
</feature>
<evidence type="ECO:0000256" key="5">
    <source>
        <dbReference type="ARBA" id="ARBA00022679"/>
    </source>
</evidence>
<keyword evidence="11" id="KW-0812">Transmembrane</keyword>
<dbReference type="CDD" id="cd09009">
    <property type="entry name" value="PNP-EcPNPII_like"/>
    <property type="match status" value="1"/>
</dbReference>
<protein>
    <recommendedName>
        <fullName evidence="3">purine-nucleoside phosphorylase</fullName>
        <ecNumber evidence="3">2.4.2.1</ecNumber>
    </recommendedName>
    <alternativeName>
        <fullName evidence="10">Inosine-guanosine phosphorylase</fullName>
    </alternativeName>
</protein>
<feature type="transmembrane region" description="Helical" evidence="11">
    <location>
        <begin position="308"/>
        <end position="328"/>
    </location>
</feature>
<dbReference type="PANTHER" id="PTHR11904:SF26">
    <property type="entry name" value="PURINE NUCLEOSIDE PHOSPHORYLASE"/>
    <property type="match status" value="1"/>
</dbReference>
<evidence type="ECO:0000259" key="12">
    <source>
        <dbReference type="Pfam" id="PF01048"/>
    </source>
</evidence>
<dbReference type="GO" id="GO:0004731">
    <property type="term" value="F:purine-nucleoside phosphorylase activity"/>
    <property type="evidence" value="ECO:0007669"/>
    <property type="project" value="UniProtKB-EC"/>
</dbReference>
<evidence type="ECO:0000313" key="13">
    <source>
        <dbReference type="EMBL" id="KAL2094100.1"/>
    </source>
</evidence>
<dbReference type="AlphaFoldDB" id="A0ABD1K4N7"/>
<organism evidence="13 14">
    <name type="scientific">Coilia grayii</name>
    <name type="common">Gray's grenadier anchovy</name>
    <dbReference type="NCBI Taxonomy" id="363190"/>
    <lineage>
        <taxon>Eukaryota</taxon>
        <taxon>Metazoa</taxon>
        <taxon>Chordata</taxon>
        <taxon>Craniata</taxon>
        <taxon>Vertebrata</taxon>
        <taxon>Euteleostomi</taxon>
        <taxon>Actinopterygii</taxon>
        <taxon>Neopterygii</taxon>
        <taxon>Teleostei</taxon>
        <taxon>Clupei</taxon>
        <taxon>Clupeiformes</taxon>
        <taxon>Clupeoidei</taxon>
        <taxon>Engraulidae</taxon>
        <taxon>Coilinae</taxon>
        <taxon>Coilia</taxon>
    </lineage>
</organism>
<comment type="similarity">
    <text evidence="2">Belongs to the PNP/MTAP phosphorylase family.</text>
</comment>
<dbReference type="InterPro" id="IPR011268">
    <property type="entry name" value="Purine_phosphorylase"/>
</dbReference>
<feature type="transmembrane region" description="Helical" evidence="11">
    <location>
        <begin position="156"/>
        <end position="176"/>
    </location>
</feature>
<gene>
    <name evidence="13" type="ORF">ACEWY4_011412</name>
</gene>
<keyword evidence="4" id="KW-0328">Glycosyltransferase</keyword>
<evidence type="ECO:0000256" key="11">
    <source>
        <dbReference type="SAM" id="Phobius"/>
    </source>
</evidence>
<sequence length="490" mass="53232">MSASSECRYKYEECKETTDWLLSRIQQRPTVAIICGSGLGGLADLLENRSIFPYQDIPHFPKSTVQGHAGQLVFGTLRGKQCICMQGRFHFYEGYNIATVSIPSHIATVSVTSHIATVSVPSHIATGYNITTVSVTSHIATVSVTSYITMVSVTSYITTVSVTSYITMVSVTSYITTVSVTFYIATVSVTSYITTVSVTFYITTVSVTSHITMVSVTSYITTVSVTSHITMVSVTSYITTVSVTSYITMVSVTSYITTVSVTFYIATVSVTSYITTVSVTFYITTVSVTSHIATVSVTSYITTVTYPVRVFFLLGVEILIVTNAAGGLNPEFSVGDIMIIKDHINMPGFAGQNPLCGPNDDRFGVRFPCMSDAYDKDIAHLAREAAEEQGCASFLRQGVYCMLAGPTFETIAECRALQILGADAVGMSTVPEVVVARHCGLRVFGLSLITNKVVTDYDSKERANHEEVLQTTRMRTEDLQRLVSHLVGKL</sequence>
<comment type="catalytic activity">
    <reaction evidence="7">
        <text>2'-deoxyguanosine + phosphate = 2-deoxy-alpha-D-ribose 1-phosphate + guanine</text>
        <dbReference type="Rhea" id="RHEA:27738"/>
        <dbReference type="ChEBI" id="CHEBI:16235"/>
        <dbReference type="ChEBI" id="CHEBI:17172"/>
        <dbReference type="ChEBI" id="CHEBI:43474"/>
        <dbReference type="ChEBI" id="CHEBI:57259"/>
        <dbReference type="EC" id="2.4.2.1"/>
    </reaction>
</comment>
<dbReference type="Pfam" id="PF01048">
    <property type="entry name" value="PNP_UDP_1"/>
    <property type="match status" value="1"/>
</dbReference>